<comment type="caution">
    <text evidence="1">The sequence shown here is derived from an EMBL/GenBank/DDBJ whole genome shotgun (WGS) entry which is preliminary data.</text>
</comment>
<dbReference type="Proteomes" id="UP000240569">
    <property type="component" value="Unassembled WGS sequence"/>
</dbReference>
<organism evidence="1 2">
    <name type="scientific">Candidatus Marsarchaeota G1 archaeon BE_D</name>
    <dbReference type="NCBI Taxonomy" id="1978156"/>
    <lineage>
        <taxon>Archaea</taxon>
        <taxon>Candidatus Marsarchaeota</taxon>
        <taxon>Candidatus Marsarchaeota group 1</taxon>
    </lineage>
</organism>
<sequence>MSDEKITQTFNKIFSIIAEDELSPAEDLVVLTQLLTYMFQIIESIGVDKKTIEEAKKVVAKA</sequence>
<proteinExistence type="predicted"/>
<name>A0A2R6A6I8_9ARCH</name>
<evidence type="ECO:0000313" key="2">
    <source>
        <dbReference type="Proteomes" id="UP000240569"/>
    </source>
</evidence>
<gene>
    <name evidence="1" type="ORF">B9Q02_12255</name>
</gene>
<accession>A0A2R6A6I8</accession>
<dbReference type="EMBL" id="NEXD01000186">
    <property type="protein sequence ID" value="PSN82026.1"/>
    <property type="molecule type" value="Genomic_DNA"/>
</dbReference>
<dbReference type="AlphaFoldDB" id="A0A2R6A6I8"/>
<feature type="non-terminal residue" evidence="1">
    <location>
        <position position="62"/>
    </location>
</feature>
<protein>
    <submittedName>
        <fullName evidence="1">Uncharacterized protein</fullName>
    </submittedName>
</protein>
<reference evidence="1 2" key="1">
    <citation type="submission" date="2017-04" db="EMBL/GenBank/DDBJ databases">
        <title>Novel microbial lineages endemic to geothermal iron-oxide mats fill important gaps in the evolutionary history of Archaea.</title>
        <authorList>
            <person name="Jay Z.J."/>
            <person name="Beam J.P."/>
            <person name="Dlakic M."/>
            <person name="Rusch D.B."/>
            <person name="Kozubal M.A."/>
            <person name="Inskeep W.P."/>
        </authorList>
    </citation>
    <scope>NUCLEOTIDE SEQUENCE [LARGE SCALE GENOMIC DNA]</scope>
    <source>
        <strain evidence="1">BE_D</strain>
    </source>
</reference>
<evidence type="ECO:0000313" key="1">
    <source>
        <dbReference type="EMBL" id="PSN82026.1"/>
    </source>
</evidence>